<accession>M2A3R8</accession>
<reference evidence="1" key="1">
    <citation type="submission" date="2012-11" db="EMBL/GenBank/DDBJ databases">
        <title>Permanent draft genomes of Rhodopirellula europaea strain SH398 and 6C.</title>
        <authorList>
            <person name="Richter M."/>
            <person name="Richter-Heitmann T."/>
            <person name="Frank C."/>
            <person name="Harder J."/>
            <person name="Glockner F.O."/>
        </authorList>
    </citation>
    <scope>NUCLEOTIDE SEQUENCE</scope>
    <source>
        <strain evidence="1">6C</strain>
    </source>
</reference>
<protein>
    <submittedName>
        <fullName evidence="1">Uncharacterized protein</fullName>
    </submittedName>
</protein>
<gene>
    <name evidence="1" type="ORF">RE6C_05402</name>
</gene>
<name>M2A3R8_9BACT</name>
<keyword evidence="2" id="KW-1185">Reference proteome</keyword>
<dbReference type="Proteomes" id="UP000011529">
    <property type="component" value="Unassembled WGS sequence"/>
</dbReference>
<evidence type="ECO:0000313" key="2">
    <source>
        <dbReference type="Proteomes" id="UP000011529"/>
    </source>
</evidence>
<sequence>MNNETRIQVAPNSGGCGYGWVTLLTRRVVTRGGQVNDGQARDSDHRKS</sequence>
<organism evidence="1 2">
    <name type="scientific">Rhodopirellula europaea 6C</name>
    <dbReference type="NCBI Taxonomy" id="1263867"/>
    <lineage>
        <taxon>Bacteria</taxon>
        <taxon>Pseudomonadati</taxon>
        <taxon>Planctomycetota</taxon>
        <taxon>Planctomycetia</taxon>
        <taxon>Pirellulales</taxon>
        <taxon>Pirellulaceae</taxon>
        <taxon>Rhodopirellula</taxon>
    </lineage>
</organism>
<dbReference type="EMBL" id="ANMO01000245">
    <property type="protein sequence ID" value="EMB13866.1"/>
    <property type="molecule type" value="Genomic_DNA"/>
</dbReference>
<dbReference type="AlphaFoldDB" id="M2A3R8"/>
<proteinExistence type="predicted"/>
<comment type="caution">
    <text evidence="1">The sequence shown here is derived from an EMBL/GenBank/DDBJ whole genome shotgun (WGS) entry which is preliminary data.</text>
</comment>
<reference evidence="1" key="2">
    <citation type="journal article" date="2013" name="Mar. Genomics">
        <title>Expression of sulfatases in Rhodopirellula baltica and the diversity of sulfatases in the genus Rhodopirellula.</title>
        <authorList>
            <person name="Wegner C.E."/>
            <person name="Richter-Heitmann T."/>
            <person name="Klindworth A."/>
            <person name="Klockow C."/>
            <person name="Richter M."/>
            <person name="Achstetter T."/>
            <person name="Glockner F.O."/>
            <person name="Harder J."/>
        </authorList>
    </citation>
    <scope>NUCLEOTIDE SEQUENCE [LARGE SCALE GENOMIC DNA]</scope>
    <source>
        <strain evidence="1">6C</strain>
    </source>
</reference>
<evidence type="ECO:0000313" key="1">
    <source>
        <dbReference type="EMBL" id="EMB13866.1"/>
    </source>
</evidence>